<accession>A0AAE1CX06</accession>
<dbReference type="Proteomes" id="UP001283361">
    <property type="component" value="Unassembled WGS sequence"/>
</dbReference>
<keyword evidence="2" id="KW-1185">Reference proteome</keyword>
<evidence type="ECO:0000313" key="1">
    <source>
        <dbReference type="EMBL" id="KAK3741981.1"/>
    </source>
</evidence>
<reference evidence="1" key="1">
    <citation type="journal article" date="2023" name="G3 (Bethesda)">
        <title>A reference genome for the long-term kleptoplast-retaining sea slug Elysia crispata morphotype clarki.</title>
        <authorList>
            <person name="Eastman K.E."/>
            <person name="Pendleton A.L."/>
            <person name="Shaikh M.A."/>
            <person name="Suttiyut T."/>
            <person name="Ogas R."/>
            <person name="Tomko P."/>
            <person name="Gavelis G."/>
            <person name="Widhalm J.R."/>
            <person name="Wisecaver J.H."/>
        </authorList>
    </citation>
    <scope>NUCLEOTIDE SEQUENCE</scope>
    <source>
        <strain evidence="1">ECLA1</strain>
    </source>
</reference>
<comment type="caution">
    <text evidence="1">The sequence shown here is derived from an EMBL/GenBank/DDBJ whole genome shotgun (WGS) entry which is preliminary data.</text>
</comment>
<dbReference type="EMBL" id="JAWDGP010006383">
    <property type="protein sequence ID" value="KAK3741981.1"/>
    <property type="molecule type" value="Genomic_DNA"/>
</dbReference>
<proteinExistence type="predicted"/>
<protein>
    <submittedName>
        <fullName evidence="1">Uncharacterized protein</fullName>
    </submittedName>
</protein>
<dbReference type="AlphaFoldDB" id="A0AAE1CX06"/>
<gene>
    <name evidence="1" type="ORF">RRG08_024727</name>
</gene>
<organism evidence="1 2">
    <name type="scientific">Elysia crispata</name>
    <name type="common">lettuce slug</name>
    <dbReference type="NCBI Taxonomy" id="231223"/>
    <lineage>
        <taxon>Eukaryota</taxon>
        <taxon>Metazoa</taxon>
        <taxon>Spiralia</taxon>
        <taxon>Lophotrochozoa</taxon>
        <taxon>Mollusca</taxon>
        <taxon>Gastropoda</taxon>
        <taxon>Heterobranchia</taxon>
        <taxon>Euthyneura</taxon>
        <taxon>Panpulmonata</taxon>
        <taxon>Sacoglossa</taxon>
        <taxon>Placobranchoidea</taxon>
        <taxon>Plakobranchidae</taxon>
        <taxon>Elysia</taxon>
    </lineage>
</organism>
<sequence length="152" mass="17865">MLYRLSQLSGRSLHRLSDFDFSFYVISEQYHRLENIYRVSTVKDRISNNIITENTSFIHQFMQTAVNLTDLTKEPMNDFYGPKSAEECIEELGPMATVTGEGWKVRYDLYESRCGHGHGHPDQRAMVWPNIYNETCERVETRIVHTHYGPIW</sequence>
<evidence type="ECO:0000313" key="2">
    <source>
        <dbReference type="Proteomes" id="UP001283361"/>
    </source>
</evidence>
<name>A0AAE1CX06_9GAST</name>